<dbReference type="EMBL" id="CP144531">
    <property type="protein sequence ID" value="WWC59377.1"/>
    <property type="molecule type" value="Genomic_DNA"/>
</dbReference>
<evidence type="ECO:0000313" key="8">
    <source>
        <dbReference type="Proteomes" id="UP000078595"/>
    </source>
</evidence>
<evidence type="ECO:0008006" key="9">
    <source>
        <dbReference type="Google" id="ProtNLM"/>
    </source>
</evidence>
<reference evidence="7" key="2">
    <citation type="submission" date="2024-02" db="EMBL/GenBank/DDBJ databases">
        <title>Comparative genomics of Cryptococcus and Kwoniella reveals pathogenesis evolution and contrasting modes of karyotype evolution via chromosome fusion or intercentromeric recombination.</title>
        <authorList>
            <person name="Coelho M.A."/>
            <person name="David-Palma M."/>
            <person name="Shea T."/>
            <person name="Bowers K."/>
            <person name="McGinley-Smith S."/>
            <person name="Mohammad A.W."/>
            <person name="Gnirke A."/>
            <person name="Yurkov A.M."/>
            <person name="Nowrousian M."/>
            <person name="Sun S."/>
            <person name="Cuomo C.A."/>
            <person name="Heitman J."/>
        </authorList>
    </citation>
    <scope>NUCLEOTIDE SEQUENCE</scope>
    <source>
        <strain evidence="7">CBS 10117</strain>
    </source>
</reference>
<dbReference type="Proteomes" id="UP000078595">
    <property type="component" value="Chromosome 2"/>
</dbReference>
<dbReference type="RefSeq" id="XP_065824515.1">
    <property type="nucleotide sequence ID" value="XM_065968443.1"/>
</dbReference>
<dbReference type="PANTHER" id="PTHR12668:SF43">
    <property type="entry name" value="TRANSMEMBRANE PROTEIN 14 HOMOLOG"/>
    <property type="match status" value="1"/>
</dbReference>
<reference evidence="7" key="1">
    <citation type="submission" date="2013-07" db="EMBL/GenBank/DDBJ databases">
        <authorList>
            <consortium name="The Broad Institute Genome Sequencing Platform"/>
            <person name="Cuomo C."/>
            <person name="Litvintseva A."/>
            <person name="Chen Y."/>
            <person name="Heitman J."/>
            <person name="Sun S."/>
            <person name="Springer D."/>
            <person name="Dromer F."/>
            <person name="Young S.K."/>
            <person name="Zeng Q."/>
            <person name="Gargeya S."/>
            <person name="Fitzgerald M."/>
            <person name="Abouelleil A."/>
            <person name="Alvarado L."/>
            <person name="Berlin A.M."/>
            <person name="Chapman S.B."/>
            <person name="Dewar J."/>
            <person name="Goldberg J."/>
            <person name="Griggs A."/>
            <person name="Gujja S."/>
            <person name="Hansen M."/>
            <person name="Howarth C."/>
            <person name="Imamovic A."/>
            <person name="Larimer J."/>
            <person name="McCowan C."/>
            <person name="Murphy C."/>
            <person name="Pearson M."/>
            <person name="Priest M."/>
            <person name="Roberts A."/>
            <person name="Saif S."/>
            <person name="Shea T."/>
            <person name="Sykes S."/>
            <person name="Wortman J."/>
            <person name="Nusbaum C."/>
            <person name="Birren B."/>
        </authorList>
    </citation>
    <scope>NUCLEOTIDE SEQUENCE</scope>
    <source>
        <strain evidence="7">CBS 10117</strain>
    </source>
</reference>
<proteinExistence type="inferred from homology"/>
<evidence type="ECO:0000256" key="4">
    <source>
        <dbReference type="ARBA" id="ARBA00022989"/>
    </source>
</evidence>
<comment type="subcellular location">
    <subcellularLocation>
        <location evidence="1">Membrane</location>
    </subcellularLocation>
</comment>
<feature type="transmembrane region" description="Helical" evidence="6">
    <location>
        <begin position="85"/>
        <end position="104"/>
    </location>
</feature>
<keyword evidence="8" id="KW-1185">Reference proteome</keyword>
<evidence type="ECO:0000256" key="1">
    <source>
        <dbReference type="ARBA" id="ARBA00004370"/>
    </source>
</evidence>
<dbReference type="InterPro" id="IPR005349">
    <property type="entry name" value="TMEM14"/>
</dbReference>
<evidence type="ECO:0000256" key="2">
    <source>
        <dbReference type="ARBA" id="ARBA00007590"/>
    </source>
</evidence>
<comment type="similarity">
    <text evidence="2">Belongs to the TMEM14 family.</text>
</comment>
<feature type="transmembrane region" description="Helical" evidence="6">
    <location>
        <begin position="12"/>
        <end position="29"/>
    </location>
</feature>
<dbReference type="AlphaFoldDB" id="A0AAJ8MFQ5"/>
<evidence type="ECO:0000313" key="7">
    <source>
        <dbReference type="EMBL" id="WWC59377.1"/>
    </source>
</evidence>
<evidence type="ECO:0000256" key="3">
    <source>
        <dbReference type="ARBA" id="ARBA00022692"/>
    </source>
</evidence>
<dbReference type="InterPro" id="IPR044890">
    <property type="entry name" value="TMEM14_sf"/>
</dbReference>
<keyword evidence="4 6" id="KW-1133">Transmembrane helix</keyword>
<name>A0AAJ8MFQ5_9TREE</name>
<protein>
    <recommendedName>
        <fullName evidence="9">Transmembrane protein 14C</fullName>
    </recommendedName>
</protein>
<dbReference type="GeneID" id="28965634"/>
<dbReference type="Gene3D" id="1.10.10.1740">
    <property type="entry name" value="Transmembrane protein 14-like"/>
    <property type="match status" value="1"/>
</dbReference>
<dbReference type="KEGG" id="kdj:28965634"/>
<dbReference type="GO" id="GO:0031966">
    <property type="term" value="C:mitochondrial membrane"/>
    <property type="evidence" value="ECO:0007669"/>
    <property type="project" value="TreeGrafter"/>
</dbReference>
<sequence length="107" mass="11194">MAPLVAPAPDYLGYSYAALIALGGLMGGLKRGSKISLVAGCVFSLFAAYGASRVSQNPTDTIPSLATASTLLVMMGYRFFQSGKFMPAGLVTILSLGMVIRYYTLTA</sequence>
<gene>
    <name evidence="7" type="ORF">I303_101929</name>
</gene>
<accession>A0AAJ8MFQ5</accession>
<dbReference type="Pfam" id="PF03647">
    <property type="entry name" value="Tmemb_14"/>
    <property type="match status" value="1"/>
</dbReference>
<dbReference type="PANTHER" id="PTHR12668">
    <property type="entry name" value="TRANSMEMBRANE PROTEIN 14, 15"/>
    <property type="match status" value="1"/>
</dbReference>
<evidence type="ECO:0000256" key="6">
    <source>
        <dbReference type="SAM" id="Phobius"/>
    </source>
</evidence>
<evidence type="ECO:0000256" key="5">
    <source>
        <dbReference type="ARBA" id="ARBA00023136"/>
    </source>
</evidence>
<keyword evidence="3 6" id="KW-0812">Transmembrane</keyword>
<dbReference type="GO" id="GO:0070453">
    <property type="term" value="P:regulation of heme biosynthetic process"/>
    <property type="evidence" value="ECO:0007669"/>
    <property type="project" value="TreeGrafter"/>
</dbReference>
<organism evidence="7 8">
    <name type="scientific">Kwoniella dejecticola CBS 10117</name>
    <dbReference type="NCBI Taxonomy" id="1296121"/>
    <lineage>
        <taxon>Eukaryota</taxon>
        <taxon>Fungi</taxon>
        <taxon>Dikarya</taxon>
        <taxon>Basidiomycota</taxon>
        <taxon>Agaricomycotina</taxon>
        <taxon>Tremellomycetes</taxon>
        <taxon>Tremellales</taxon>
        <taxon>Cryptococcaceae</taxon>
        <taxon>Kwoniella</taxon>
    </lineage>
</organism>
<feature type="transmembrane region" description="Helical" evidence="6">
    <location>
        <begin position="36"/>
        <end position="55"/>
    </location>
</feature>
<keyword evidence="5 6" id="KW-0472">Membrane</keyword>